<keyword evidence="9" id="KW-1185">Reference proteome</keyword>
<dbReference type="InterPro" id="IPR050953">
    <property type="entry name" value="N4_N6_ade-DNA_methylase"/>
</dbReference>
<dbReference type="AlphaFoldDB" id="A0AAE3VH74"/>
<sequence length="1224" mass="140121">MSNDLDISIYTSFQAKPSQKDRAFAGLNDFLSEKCRDFLPYNDQLQAFNKDNKYGFAYLNKIGCMPLDSDKAFYVYYVRINGDLNERSCRRNQYEFAKEIIGLSKIFQWNAWMVNKGKEWTISKYALFIFADEHNRFRFSLVEVLNPNEEAPKRYRRYTFFVDPAQTNRTFKERMAKPWTSFEDLKDAFSVERLSKEFFDKYKEIYLKFVAAANDEPTTPGHFKTAFPENSDKAIRDYVKKMMGRLVFLQFLQKKGWLGVKEGDAWGTGDKQYLLHLFHSKPENNRGNFLEEVLEKLFFETLNIDRSASGDLADDVLSSDYDYAIRIPYLNGGLFDKDEADKLTIKFVSAARLYQELFDTFERFNFTVDENASDDADIGVDPEMLGHIFENLLEDNKDKGAFYTPKEIVEYMCQESLIAYLGDTPAIRQLVQNQDAAEIAAVDKPALLEKLRSVKICDPAIGSGAFPMGLLNLLLNVRSALEDMEDTSAARVKAKQDIILNNIYGVDIEAGAIDIARLRFWLSIVVDAQAPIPLPYFDYKFMQGNSLLESFMGVDLSRIDPISGNYRPMEYSNVANPTMVAEGSATKQQILDIYDEGTTVCSIVFDIRQYYSEAHADKREKLREDIHQKVLTFINKSVDNKFDITASKREEIKRIAAEVKLGNAPFTLWHLYFADVFAKGGFDIVIGNPPYVSTKGRDLNDNANLEDAYGFADDLYSHFVFLGYNLLNDNGIQTMITSDTYFTTLTKKRLREKILKNTLLQLVHWGHDIFETAMVSTATFISQKKPPAKNDTLKIIDVKGRKALSDASVFTLKQDIFNSSINGAFFVPHKLNCTINDKFLKKHAALLAEWWDKIVTSQKTVSNSNDLVSYRKNLKTGNCTLLGMVSDGGVGLQTGDNGRFVGVLSTSKIAKRIRLSRVKKLQEFNKKYHASFSLSDSEEEIWRLFDGIKNNYGRRAFGKGYLYRIVPDHLIADVHSLTEKEKENGITSERSFVPYDKGDKDGNRWYLETPYVIDWSEKTVSFLKTNSGKKGAGMPVVRNPQFFFKEGFCYSDIKTFFIQCRAKGISVHDVASMSFFPVCEKFPYYYLITLINSHMTATLIYSFLNNTPHFQINDCRMLPIIVPSEEQLGKCKELFNSAIAIQKDYFAKRLDRTMRDDKLRAVQDKVDAFVYGLYGIETTDFLNHTNKVYSIKSDSLAANQNISDNIEDEDEDEDQVDAADDFRN</sequence>
<evidence type="ECO:0000256" key="6">
    <source>
        <dbReference type="SAM" id="MobiDB-lite"/>
    </source>
</evidence>
<dbReference type="EMBL" id="JAUSVL010000001">
    <property type="protein sequence ID" value="MDQ0290433.1"/>
    <property type="molecule type" value="Genomic_DNA"/>
</dbReference>
<dbReference type="Proteomes" id="UP001238163">
    <property type="component" value="Unassembled WGS sequence"/>
</dbReference>
<evidence type="ECO:0000259" key="7">
    <source>
        <dbReference type="Pfam" id="PF07669"/>
    </source>
</evidence>
<keyword evidence="3" id="KW-0808">Transferase</keyword>
<dbReference type="InterPro" id="IPR029063">
    <property type="entry name" value="SAM-dependent_MTases_sf"/>
</dbReference>
<proteinExistence type="predicted"/>
<feature type="region of interest" description="Disordered" evidence="6">
    <location>
        <begin position="1204"/>
        <end position="1224"/>
    </location>
</feature>
<keyword evidence="2 8" id="KW-0489">Methyltransferase</keyword>
<dbReference type="PROSITE" id="PS00092">
    <property type="entry name" value="N6_MTASE"/>
    <property type="match status" value="1"/>
</dbReference>
<comment type="catalytic activity">
    <reaction evidence="5">
        <text>a 2'-deoxyadenosine in DNA + S-adenosyl-L-methionine = an N(6)-methyl-2'-deoxyadenosine in DNA + S-adenosyl-L-homocysteine + H(+)</text>
        <dbReference type="Rhea" id="RHEA:15197"/>
        <dbReference type="Rhea" id="RHEA-COMP:12418"/>
        <dbReference type="Rhea" id="RHEA-COMP:12419"/>
        <dbReference type="ChEBI" id="CHEBI:15378"/>
        <dbReference type="ChEBI" id="CHEBI:57856"/>
        <dbReference type="ChEBI" id="CHEBI:59789"/>
        <dbReference type="ChEBI" id="CHEBI:90615"/>
        <dbReference type="ChEBI" id="CHEBI:90616"/>
        <dbReference type="EC" id="2.1.1.72"/>
    </reaction>
</comment>
<dbReference type="EC" id="2.1.1.72" evidence="1"/>
<protein>
    <recommendedName>
        <fullName evidence="1">site-specific DNA-methyltransferase (adenine-specific)</fullName>
        <ecNumber evidence="1">2.1.1.72</ecNumber>
    </recommendedName>
</protein>
<dbReference type="GO" id="GO:0003676">
    <property type="term" value="F:nucleic acid binding"/>
    <property type="evidence" value="ECO:0007669"/>
    <property type="project" value="InterPro"/>
</dbReference>
<dbReference type="GO" id="GO:0006304">
    <property type="term" value="P:DNA modification"/>
    <property type="evidence" value="ECO:0007669"/>
    <property type="project" value="InterPro"/>
</dbReference>
<dbReference type="PANTHER" id="PTHR33841">
    <property type="entry name" value="DNA METHYLTRANSFERASE YEEA-RELATED"/>
    <property type="match status" value="1"/>
</dbReference>
<dbReference type="Pfam" id="PF07669">
    <property type="entry name" value="Eco57I"/>
    <property type="match status" value="1"/>
</dbReference>
<dbReference type="GO" id="GO:0032259">
    <property type="term" value="P:methylation"/>
    <property type="evidence" value="ECO:0007669"/>
    <property type="project" value="UniProtKB-KW"/>
</dbReference>
<dbReference type="PANTHER" id="PTHR33841:SF1">
    <property type="entry name" value="DNA METHYLTRANSFERASE A"/>
    <property type="match status" value="1"/>
</dbReference>
<organism evidence="8 9">
    <name type="scientific">Oligosphaera ethanolica</name>
    <dbReference type="NCBI Taxonomy" id="760260"/>
    <lineage>
        <taxon>Bacteria</taxon>
        <taxon>Pseudomonadati</taxon>
        <taxon>Lentisphaerota</taxon>
        <taxon>Oligosphaeria</taxon>
        <taxon>Oligosphaerales</taxon>
        <taxon>Oligosphaeraceae</taxon>
        <taxon>Oligosphaera</taxon>
    </lineage>
</organism>
<dbReference type="PRINTS" id="PR00507">
    <property type="entry name" value="N12N6MTFRASE"/>
</dbReference>
<dbReference type="InterPro" id="IPR002052">
    <property type="entry name" value="DNA_methylase_N6_adenine_CS"/>
</dbReference>
<feature type="domain" description="Type II methyltransferase M.TaqI-like" evidence="7">
    <location>
        <begin position="501"/>
        <end position="770"/>
    </location>
</feature>
<feature type="compositionally biased region" description="Acidic residues" evidence="6">
    <location>
        <begin position="1205"/>
        <end position="1224"/>
    </location>
</feature>
<dbReference type="InterPro" id="IPR011639">
    <property type="entry name" value="MethylTrfase_TaqI-like_dom"/>
</dbReference>
<reference evidence="8" key="1">
    <citation type="submission" date="2023-07" db="EMBL/GenBank/DDBJ databases">
        <title>Genomic Encyclopedia of Type Strains, Phase IV (KMG-IV): sequencing the most valuable type-strain genomes for metagenomic binning, comparative biology and taxonomic classification.</title>
        <authorList>
            <person name="Goeker M."/>
        </authorList>
    </citation>
    <scope>NUCLEOTIDE SEQUENCE</scope>
    <source>
        <strain evidence="8">DSM 24202</strain>
    </source>
</reference>
<comment type="caution">
    <text evidence="8">The sequence shown here is derived from an EMBL/GenBank/DDBJ whole genome shotgun (WGS) entry which is preliminary data.</text>
</comment>
<keyword evidence="4" id="KW-0949">S-adenosyl-L-methionine</keyword>
<evidence type="ECO:0000313" key="9">
    <source>
        <dbReference type="Proteomes" id="UP001238163"/>
    </source>
</evidence>
<evidence type="ECO:0000256" key="2">
    <source>
        <dbReference type="ARBA" id="ARBA00022603"/>
    </source>
</evidence>
<evidence type="ECO:0000256" key="5">
    <source>
        <dbReference type="ARBA" id="ARBA00047942"/>
    </source>
</evidence>
<evidence type="ECO:0000313" key="8">
    <source>
        <dbReference type="EMBL" id="MDQ0290433.1"/>
    </source>
</evidence>
<gene>
    <name evidence="8" type="ORF">J3R75_002540</name>
</gene>
<dbReference type="RefSeq" id="WP_307261956.1">
    <property type="nucleotide sequence ID" value="NZ_JAUSVL010000001.1"/>
</dbReference>
<evidence type="ECO:0000256" key="3">
    <source>
        <dbReference type="ARBA" id="ARBA00022679"/>
    </source>
</evidence>
<evidence type="ECO:0000256" key="4">
    <source>
        <dbReference type="ARBA" id="ARBA00022691"/>
    </source>
</evidence>
<evidence type="ECO:0000256" key="1">
    <source>
        <dbReference type="ARBA" id="ARBA00011900"/>
    </source>
</evidence>
<accession>A0AAE3VH74</accession>
<dbReference type="SUPFAM" id="SSF53335">
    <property type="entry name" value="S-adenosyl-L-methionine-dependent methyltransferases"/>
    <property type="match status" value="1"/>
</dbReference>
<dbReference type="Gene3D" id="3.40.50.150">
    <property type="entry name" value="Vaccinia Virus protein VP39"/>
    <property type="match status" value="1"/>
</dbReference>
<dbReference type="GO" id="GO:0009007">
    <property type="term" value="F:site-specific DNA-methyltransferase (adenine-specific) activity"/>
    <property type="evidence" value="ECO:0007669"/>
    <property type="project" value="UniProtKB-EC"/>
</dbReference>
<name>A0AAE3VH74_9BACT</name>